<feature type="region of interest" description="Disordered" evidence="1">
    <location>
        <begin position="139"/>
        <end position="199"/>
    </location>
</feature>
<proteinExistence type="predicted"/>
<name>A0A5N5DUZ6_9PEZI</name>
<dbReference type="OrthoDB" id="3914029at2759"/>
<organism evidence="2 3">
    <name type="scientific">Lasiodiplodia theobromae</name>
    <dbReference type="NCBI Taxonomy" id="45133"/>
    <lineage>
        <taxon>Eukaryota</taxon>
        <taxon>Fungi</taxon>
        <taxon>Dikarya</taxon>
        <taxon>Ascomycota</taxon>
        <taxon>Pezizomycotina</taxon>
        <taxon>Dothideomycetes</taxon>
        <taxon>Dothideomycetes incertae sedis</taxon>
        <taxon>Botryosphaeriales</taxon>
        <taxon>Botryosphaeriaceae</taxon>
        <taxon>Lasiodiplodia</taxon>
    </lineage>
</organism>
<evidence type="ECO:0000313" key="3">
    <source>
        <dbReference type="Proteomes" id="UP000325902"/>
    </source>
</evidence>
<dbReference type="Proteomes" id="UP000325902">
    <property type="component" value="Unassembled WGS sequence"/>
</dbReference>
<protein>
    <submittedName>
        <fullName evidence="2">Uncharacterized protein</fullName>
    </submittedName>
</protein>
<feature type="region of interest" description="Disordered" evidence="1">
    <location>
        <begin position="1"/>
        <end position="25"/>
    </location>
</feature>
<dbReference type="AlphaFoldDB" id="A0A5N5DUZ6"/>
<comment type="caution">
    <text evidence="2">The sequence shown here is derived from an EMBL/GenBank/DDBJ whole genome shotgun (WGS) entry which is preliminary data.</text>
</comment>
<evidence type="ECO:0000313" key="2">
    <source>
        <dbReference type="EMBL" id="KAB2580014.1"/>
    </source>
</evidence>
<accession>A0A5N5DUZ6</accession>
<sequence length="238" mass="25737">MSHEKGEIPLPSYEESLSGRPPASGQQIIDQLTNVRARHVREIIDGVVYPRVEEQAIYGIANTTIALIPSDAVAEKPISEFDFGDAKGDGNLELVGFPSDDIVQQVRLKGPLNKTQFWRQPGVVEEFRRTLQGKLATAPFAPVPQHNGPTSPGPASIPEAPTVSKGRGFLRKRQESSARTPSSQDVERAAEAAAAEHPASGLHARVALEEICFRTVSDFGLYETISRPAVVVRIVAGL</sequence>
<dbReference type="EMBL" id="VCHE01000005">
    <property type="protein sequence ID" value="KAB2580014.1"/>
    <property type="molecule type" value="Genomic_DNA"/>
</dbReference>
<keyword evidence="3" id="KW-1185">Reference proteome</keyword>
<reference evidence="2 3" key="1">
    <citation type="journal article" date="2019" name="Sci. Rep.">
        <title>A multi-omics analysis of the grapevine pathogen Lasiodiplodia theobromae reveals that temperature affects the expression of virulence- and pathogenicity-related genes.</title>
        <authorList>
            <person name="Felix C."/>
            <person name="Meneses R."/>
            <person name="Goncalves M.F.M."/>
            <person name="Tilleman L."/>
            <person name="Duarte A.S."/>
            <person name="Jorrin-Novo J.V."/>
            <person name="Van de Peer Y."/>
            <person name="Deforce D."/>
            <person name="Van Nieuwerburgh F."/>
            <person name="Esteves A.C."/>
            <person name="Alves A."/>
        </authorList>
    </citation>
    <scope>NUCLEOTIDE SEQUENCE [LARGE SCALE GENOMIC DNA]</scope>
    <source>
        <strain evidence="2 3">LA-SOL3</strain>
    </source>
</reference>
<evidence type="ECO:0000256" key="1">
    <source>
        <dbReference type="SAM" id="MobiDB-lite"/>
    </source>
</evidence>
<gene>
    <name evidence="2" type="ORF">DBV05_g1506</name>
</gene>